<name>A0ACC3T544_LIPKO</name>
<organism evidence="1 2">
    <name type="scientific">Lipomyces kononenkoae</name>
    <name type="common">Yeast</name>
    <dbReference type="NCBI Taxonomy" id="34357"/>
    <lineage>
        <taxon>Eukaryota</taxon>
        <taxon>Fungi</taxon>
        <taxon>Dikarya</taxon>
        <taxon>Ascomycota</taxon>
        <taxon>Saccharomycotina</taxon>
        <taxon>Lipomycetes</taxon>
        <taxon>Lipomycetales</taxon>
        <taxon>Lipomycetaceae</taxon>
        <taxon>Lipomyces</taxon>
    </lineage>
</organism>
<dbReference type="EMBL" id="MU971352">
    <property type="protein sequence ID" value="KAK9238800.1"/>
    <property type="molecule type" value="Genomic_DNA"/>
</dbReference>
<proteinExistence type="predicted"/>
<sequence length="391" mass="44632">MPLSITRFNAKHEQPNSRITFITSLPDSPPQSLDMLNRVAAIVYPIMTNHSLSVTSLEENEYNREFWGINYNAGENIRLVLRGPNGQYLGFRQVLSVMIHELAHNKQMNHSKAFWAVRNQFMRELQGLHAKNYTGEGLYSRGYLLGTSAIVDSIPLSEQDMPEHLCGGSYSRTRRTRVVRRRKRKRKFEGEGSKTGTDLQKRKELEGGKVNTRVPRVANSERGRDLRLNAALKRFEIQVAKDEEDDFQEITEEYFDDKRLDTKDLTSDERKWLKDEMMGIYDKAKEESIINIDGDTDVVEAGSPSQQPPRSIIRNEQSKLNGKVVYKKESIDCSQCTVTNDASSDVCSVCYNVLRPDPSLHWICKSNSCSGSFWNLKEYGICSCCGNKQPV</sequence>
<keyword evidence="2" id="KW-1185">Reference proteome</keyword>
<comment type="caution">
    <text evidence="1">The sequence shown here is derived from an EMBL/GenBank/DDBJ whole genome shotgun (WGS) entry which is preliminary data.</text>
</comment>
<accession>A0ACC3T544</accession>
<gene>
    <name evidence="1" type="ORF">V1525DRAFT_449409</name>
</gene>
<evidence type="ECO:0000313" key="2">
    <source>
        <dbReference type="Proteomes" id="UP001433508"/>
    </source>
</evidence>
<reference evidence="2" key="1">
    <citation type="journal article" date="2024" name="Front. Bioeng. Biotechnol.">
        <title>Genome-scale model development and genomic sequencing of the oleaginous clade Lipomyces.</title>
        <authorList>
            <person name="Czajka J.J."/>
            <person name="Han Y."/>
            <person name="Kim J."/>
            <person name="Mondo S.J."/>
            <person name="Hofstad B.A."/>
            <person name="Robles A."/>
            <person name="Haridas S."/>
            <person name="Riley R."/>
            <person name="LaButti K."/>
            <person name="Pangilinan J."/>
            <person name="Andreopoulos W."/>
            <person name="Lipzen A."/>
            <person name="Yan J."/>
            <person name="Wang M."/>
            <person name="Ng V."/>
            <person name="Grigoriev I.V."/>
            <person name="Spatafora J.W."/>
            <person name="Magnuson J.K."/>
            <person name="Baker S.E."/>
            <person name="Pomraning K.R."/>
        </authorList>
    </citation>
    <scope>NUCLEOTIDE SEQUENCE [LARGE SCALE GENOMIC DNA]</scope>
    <source>
        <strain evidence="2">CBS 7786</strain>
    </source>
</reference>
<evidence type="ECO:0000313" key="1">
    <source>
        <dbReference type="EMBL" id="KAK9238800.1"/>
    </source>
</evidence>
<dbReference type="Proteomes" id="UP001433508">
    <property type="component" value="Unassembled WGS sequence"/>
</dbReference>
<protein>
    <submittedName>
        <fullName evidence="1">WLM domain-containing protein</fullName>
    </submittedName>
</protein>